<dbReference type="GO" id="GO:1902201">
    <property type="term" value="P:negative regulation of bacterial-type flagellum-dependent cell motility"/>
    <property type="evidence" value="ECO:0007669"/>
    <property type="project" value="TreeGrafter"/>
</dbReference>
<reference evidence="6 7" key="1">
    <citation type="submission" date="2019-08" db="EMBL/GenBank/DDBJ databases">
        <title>Bioinformatics analysis of the strain L3 and L5.</title>
        <authorList>
            <person name="Li X."/>
        </authorList>
    </citation>
    <scope>NUCLEOTIDE SEQUENCE [LARGE SCALE GENOMIC DNA]</scope>
    <source>
        <strain evidence="6 7">L5</strain>
    </source>
</reference>
<evidence type="ECO:0000313" key="6">
    <source>
        <dbReference type="EMBL" id="KAA0013847.1"/>
    </source>
</evidence>
<feature type="transmembrane region" description="Helical" evidence="4">
    <location>
        <begin position="148"/>
        <end position="166"/>
    </location>
</feature>
<dbReference type="FunFam" id="3.30.70.270:FF:000001">
    <property type="entry name" value="Diguanylate cyclase domain protein"/>
    <property type="match status" value="1"/>
</dbReference>
<dbReference type="NCBIfam" id="TIGR00254">
    <property type="entry name" value="GGDEF"/>
    <property type="match status" value="1"/>
</dbReference>
<keyword evidence="7" id="KW-1185">Reference proteome</keyword>
<dbReference type="GO" id="GO:0043709">
    <property type="term" value="P:cell adhesion involved in single-species biofilm formation"/>
    <property type="evidence" value="ECO:0007669"/>
    <property type="project" value="TreeGrafter"/>
</dbReference>
<dbReference type="CDD" id="cd01949">
    <property type="entry name" value="GGDEF"/>
    <property type="match status" value="1"/>
</dbReference>
<feature type="transmembrane region" description="Helical" evidence="4">
    <location>
        <begin position="172"/>
        <end position="192"/>
    </location>
</feature>
<feature type="transmembrane region" description="Helical" evidence="4">
    <location>
        <begin position="42"/>
        <end position="62"/>
    </location>
</feature>
<name>A0A7V7G2F7_9GAMM</name>
<dbReference type="Proteomes" id="UP000486760">
    <property type="component" value="Unassembled WGS sequence"/>
</dbReference>
<evidence type="ECO:0000256" key="4">
    <source>
        <dbReference type="SAM" id="Phobius"/>
    </source>
</evidence>
<dbReference type="PANTHER" id="PTHR45138">
    <property type="entry name" value="REGULATORY COMPONENTS OF SENSORY TRANSDUCTION SYSTEM"/>
    <property type="match status" value="1"/>
</dbReference>
<feature type="transmembrane region" description="Helical" evidence="4">
    <location>
        <begin position="68"/>
        <end position="87"/>
    </location>
</feature>
<gene>
    <name evidence="6" type="ORF">F0A17_05765</name>
</gene>
<sequence>MTFGRTEARASLDWRNEFRDSLLESRYRDAMRVQDEQQLRHALWLIAAIFLSLCLADYALRVPGDTHPALWTLRIAIALSCVALTLVMTRRLVRAYFPLLLNMLYFFGISSLLATIALQPEPPALHITTAVMASMTIYLLVPNRLPWPLLWNGYLAAGFVAMMSRHSLPPGMMTTGLLLLGFANLVGGWSLVRIHRLQRKQYALWREEHETNRKLQVEIEERRLLEVQLRHLASTDPLTGIANRRRFFELAERELSRAHREQSPLAICMVDIDLFKSLNDHHGHAVGDLVLTTVAACCVSVLRDTDIVGRYGGEEFVIALPQADLETATQVAERLRQRVTSLRLPMLDDDARLSVTVGISQVEPGDTRLEPALQRADEALYKGKARGRNCVMVAGASPSQLTAQV</sequence>
<feature type="transmembrane region" description="Helical" evidence="4">
    <location>
        <begin position="124"/>
        <end position="141"/>
    </location>
</feature>
<evidence type="ECO:0000259" key="5">
    <source>
        <dbReference type="PROSITE" id="PS50887"/>
    </source>
</evidence>
<dbReference type="SMART" id="SM00267">
    <property type="entry name" value="GGDEF"/>
    <property type="match status" value="1"/>
</dbReference>
<dbReference type="PROSITE" id="PS50887">
    <property type="entry name" value="GGDEF"/>
    <property type="match status" value="1"/>
</dbReference>
<dbReference type="Pfam" id="PF00990">
    <property type="entry name" value="GGDEF"/>
    <property type="match status" value="1"/>
</dbReference>
<dbReference type="PANTHER" id="PTHR45138:SF9">
    <property type="entry name" value="DIGUANYLATE CYCLASE DGCM-RELATED"/>
    <property type="match status" value="1"/>
</dbReference>
<dbReference type="GO" id="GO:0052621">
    <property type="term" value="F:diguanylate cyclase activity"/>
    <property type="evidence" value="ECO:0007669"/>
    <property type="project" value="UniProtKB-EC"/>
</dbReference>
<evidence type="ECO:0000256" key="1">
    <source>
        <dbReference type="ARBA" id="ARBA00001946"/>
    </source>
</evidence>
<feature type="domain" description="GGDEF" evidence="5">
    <location>
        <begin position="263"/>
        <end position="396"/>
    </location>
</feature>
<comment type="cofactor">
    <cofactor evidence="1">
        <name>Mg(2+)</name>
        <dbReference type="ChEBI" id="CHEBI:18420"/>
    </cofactor>
</comment>
<dbReference type="InterPro" id="IPR000160">
    <property type="entry name" value="GGDEF_dom"/>
</dbReference>
<evidence type="ECO:0000256" key="3">
    <source>
        <dbReference type="ARBA" id="ARBA00034247"/>
    </source>
</evidence>
<keyword evidence="4" id="KW-0472">Membrane</keyword>
<dbReference type="AlphaFoldDB" id="A0A7V7G2F7"/>
<evidence type="ECO:0000256" key="2">
    <source>
        <dbReference type="ARBA" id="ARBA00012528"/>
    </source>
</evidence>
<dbReference type="InterPro" id="IPR050469">
    <property type="entry name" value="Diguanylate_Cyclase"/>
</dbReference>
<comment type="catalytic activity">
    <reaction evidence="3">
        <text>2 GTP = 3',3'-c-di-GMP + 2 diphosphate</text>
        <dbReference type="Rhea" id="RHEA:24898"/>
        <dbReference type="ChEBI" id="CHEBI:33019"/>
        <dbReference type="ChEBI" id="CHEBI:37565"/>
        <dbReference type="ChEBI" id="CHEBI:58805"/>
        <dbReference type="EC" id="2.7.7.65"/>
    </reaction>
</comment>
<proteinExistence type="predicted"/>
<feature type="transmembrane region" description="Helical" evidence="4">
    <location>
        <begin position="99"/>
        <end position="118"/>
    </location>
</feature>
<dbReference type="GO" id="GO:0005886">
    <property type="term" value="C:plasma membrane"/>
    <property type="evidence" value="ECO:0007669"/>
    <property type="project" value="TreeGrafter"/>
</dbReference>
<dbReference type="InterPro" id="IPR029787">
    <property type="entry name" value="Nucleotide_cyclase"/>
</dbReference>
<accession>A0A7V7G2F7</accession>
<dbReference type="EC" id="2.7.7.65" evidence="2"/>
<dbReference type="EMBL" id="VTPY01000002">
    <property type="protein sequence ID" value="KAA0013847.1"/>
    <property type="molecule type" value="Genomic_DNA"/>
</dbReference>
<organism evidence="6 7">
    <name type="scientific">Billgrantia pellis</name>
    <dbReference type="NCBI Taxonomy" id="2606936"/>
    <lineage>
        <taxon>Bacteria</taxon>
        <taxon>Pseudomonadati</taxon>
        <taxon>Pseudomonadota</taxon>
        <taxon>Gammaproteobacteria</taxon>
        <taxon>Oceanospirillales</taxon>
        <taxon>Halomonadaceae</taxon>
        <taxon>Billgrantia</taxon>
    </lineage>
</organism>
<keyword evidence="4" id="KW-1133">Transmembrane helix</keyword>
<dbReference type="RefSeq" id="WP_149327385.1">
    <property type="nucleotide sequence ID" value="NZ_VTPY01000002.1"/>
</dbReference>
<keyword evidence="4" id="KW-0812">Transmembrane</keyword>
<protein>
    <recommendedName>
        <fullName evidence="2">diguanylate cyclase</fullName>
        <ecNumber evidence="2">2.7.7.65</ecNumber>
    </recommendedName>
</protein>
<dbReference type="Gene3D" id="3.30.70.270">
    <property type="match status" value="1"/>
</dbReference>
<comment type="caution">
    <text evidence="6">The sequence shown here is derived from an EMBL/GenBank/DDBJ whole genome shotgun (WGS) entry which is preliminary data.</text>
</comment>
<evidence type="ECO:0000313" key="7">
    <source>
        <dbReference type="Proteomes" id="UP000486760"/>
    </source>
</evidence>
<dbReference type="SUPFAM" id="SSF55073">
    <property type="entry name" value="Nucleotide cyclase"/>
    <property type="match status" value="1"/>
</dbReference>
<dbReference type="InterPro" id="IPR043128">
    <property type="entry name" value="Rev_trsase/Diguanyl_cyclase"/>
</dbReference>